<dbReference type="AlphaFoldDB" id="A0A1V6N753"/>
<dbReference type="Proteomes" id="UP000191408">
    <property type="component" value="Unassembled WGS sequence"/>
</dbReference>
<sequence>MAEFLPGLEGAEVTLNSPPEPPFYFASETWQIVEKLDECPYASTKEDIADVFGPGYVAGNFLCRPAGSDAQEKVAFMRIYKQIPTAGTEFQKFTIRAAQAAGPCEHTELIALKAFMEKGCDVVLKLLGYRLGKQDEDDIVPGGYITYVVWEKVRGDSLDGDMFWSCPFSQRQEIRAKFRQVYEKLLQFGCRPGLPAPSKIIYDWATGEMHISGFGRVIHVDTSTKWDNRIYAGYGLGLKSMEMDHLYPVRSTDVYRDDKGWRW</sequence>
<evidence type="ECO:0000313" key="2">
    <source>
        <dbReference type="Proteomes" id="UP000191408"/>
    </source>
</evidence>
<dbReference type="EMBL" id="MDYM01000023">
    <property type="protein sequence ID" value="OQD60501.1"/>
    <property type="molecule type" value="Genomic_DNA"/>
</dbReference>
<keyword evidence="2" id="KW-1185">Reference proteome</keyword>
<protein>
    <submittedName>
        <fullName evidence="1">Uncharacterized protein</fullName>
    </submittedName>
</protein>
<gene>
    <name evidence="1" type="ORF">PENPOL_c023G02585</name>
</gene>
<evidence type="ECO:0000313" key="1">
    <source>
        <dbReference type="EMBL" id="OQD60501.1"/>
    </source>
</evidence>
<organism evidence="1 2">
    <name type="scientific">Penicillium polonicum</name>
    <dbReference type="NCBI Taxonomy" id="60169"/>
    <lineage>
        <taxon>Eukaryota</taxon>
        <taxon>Fungi</taxon>
        <taxon>Dikarya</taxon>
        <taxon>Ascomycota</taxon>
        <taxon>Pezizomycotina</taxon>
        <taxon>Eurotiomycetes</taxon>
        <taxon>Eurotiomycetidae</taxon>
        <taxon>Eurotiales</taxon>
        <taxon>Aspergillaceae</taxon>
        <taxon>Penicillium</taxon>
    </lineage>
</organism>
<comment type="caution">
    <text evidence="1">The sequence shown here is derived from an EMBL/GenBank/DDBJ whole genome shotgun (WGS) entry which is preliminary data.</text>
</comment>
<reference evidence="2" key="1">
    <citation type="journal article" date="2017" name="Nat. Microbiol.">
        <title>Global analysis of biosynthetic gene clusters reveals vast potential of secondary metabolite production in Penicillium species.</title>
        <authorList>
            <person name="Nielsen J.C."/>
            <person name="Grijseels S."/>
            <person name="Prigent S."/>
            <person name="Ji B."/>
            <person name="Dainat J."/>
            <person name="Nielsen K.F."/>
            <person name="Frisvad J.C."/>
            <person name="Workman M."/>
            <person name="Nielsen J."/>
        </authorList>
    </citation>
    <scope>NUCLEOTIDE SEQUENCE [LARGE SCALE GENOMIC DNA]</scope>
    <source>
        <strain evidence="2">IBT 4502</strain>
    </source>
</reference>
<accession>A0A1V6N753</accession>
<name>A0A1V6N753_PENPO</name>
<proteinExistence type="predicted"/>
<dbReference type="OrthoDB" id="5401170at2759"/>